<name>A0A4R0X9V2_9BURK</name>
<evidence type="ECO:0000313" key="4">
    <source>
        <dbReference type="EMBL" id="TCG05365.1"/>
    </source>
</evidence>
<organism evidence="4 5">
    <name type="scientific">Paraburkholderia steynii</name>
    <dbReference type="NCBI Taxonomy" id="1245441"/>
    <lineage>
        <taxon>Bacteria</taxon>
        <taxon>Pseudomonadati</taxon>
        <taxon>Pseudomonadota</taxon>
        <taxon>Betaproteobacteria</taxon>
        <taxon>Burkholderiales</taxon>
        <taxon>Burkholderiaceae</taxon>
        <taxon>Paraburkholderia</taxon>
    </lineage>
</organism>
<accession>A0A4R0X9V2</accession>
<dbReference type="EMBL" id="MWML01000174">
    <property type="protein sequence ID" value="TCG05365.1"/>
    <property type="molecule type" value="Genomic_DNA"/>
</dbReference>
<proteinExistence type="predicted"/>
<feature type="transmembrane region" description="Helical" evidence="3">
    <location>
        <begin position="12"/>
        <end position="32"/>
    </location>
</feature>
<protein>
    <submittedName>
        <fullName evidence="4">Uncharacterized protein</fullName>
    </submittedName>
</protein>
<evidence type="ECO:0000256" key="3">
    <source>
        <dbReference type="SAM" id="Phobius"/>
    </source>
</evidence>
<gene>
    <name evidence="4" type="ORF">BZM27_34300</name>
</gene>
<feature type="region of interest" description="Disordered" evidence="2">
    <location>
        <begin position="175"/>
        <end position="194"/>
    </location>
</feature>
<sequence>MQRKDDQIFQLSLTEIAFTLAFLLMLLLGYMFTRVDRHAKELEVSLAESGDIDSNRKALEQARENLAKALAEIGAKPEDVISSLIAQARVAQERDALKRRVDDLDKQLSALTEVRKVLDTVKGGAGTSDAVRKEVADALALKEKLEERVAAQEAATVPSTLKAASTLASSFATATAATRDPVAKEPGPPTERKMRRDVAAEALAGLDLKEQVTKQLEDQLGELYVAGQEDKLAQQLVAARRAMKAVAGTSRDVVSVSKENADLRGQVAFLKARLDAHGGRDYPPCWADEQTGKVEFLFTVEITAAGLNVAPAWPARRQSDAMALPGVARFNKPISLSPPDFSSAMEGIDRVSKERNCRHYVYVRNQVTDLASFNRSRYAIENFFYKLELRR</sequence>
<keyword evidence="3" id="KW-0812">Transmembrane</keyword>
<keyword evidence="3" id="KW-1133">Transmembrane helix</keyword>
<feature type="coiled-coil region" evidence="1">
    <location>
        <begin position="52"/>
        <end position="155"/>
    </location>
</feature>
<reference evidence="4 5" key="1">
    <citation type="submission" date="2017-02" db="EMBL/GenBank/DDBJ databases">
        <title>Paraburkholderia sophoroidis sp. nov. and Paraburkholderia steynii sp. nov. rhizobial symbionts of the fynbos legume Hypocalyptus sophoroides.</title>
        <authorList>
            <person name="Steenkamp E.T."/>
            <person name="Beukes C.W."/>
            <person name="Van Zyl E."/>
            <person name="Avontuur J."/>
            <person name="Chan W.Y."/>
            <person name="Hassen A."/>
            <person name="Palmer M."/>
            <person name="Mthombeni L."/>
            <person name="Phalane F."/>
            <person name="Sereme K."/>
            <person name="Venter S.N."/>
        </authorList>
    </citation>
    <scope>NUCLEOTIDE SEQUENCE [LARGE SCALE GENOMIC DNA]</scope>
    <source>
        <strain evidence="4 5">HC1.1ba</strain>
    </source>
</reference>
<evidence type="ECO:0000256" key="1">
    <source>
        <dbReference type="SAM" id="Coils"/>
    </source>
</evidence>
<keyword evidence="5" id="KW-1185">Reference proteome</keyword>
<dbReference type="Proteomes" id="UP000294200">
    <property type="component" value="Unassembled WGS sequence"/>
</dbReference>
<dbReference type="AlphaFoldDB" id="A0A4R0X9V2"/>
<keyword evidence="3" id="KW-0472">Membrane</keyword>
<evidence type="ECO:0000313" key="5">
    <source>
        <dbReference type="Proteomes" id="UP000294200"/>
    </source>
</evidence>
<comment type="caution">
    <text evidence="4">The sequence shown here is derived from an EMBL/GenBank/DDBJ whole genome shotgun (WGS) entry which is preliminary data.</text>
</comment>
<keyword evidence="1" id="KW-0175">Coiled coil</keyword>
<evidence type="ECO:0000256" key="2">
    <source>
        <dbReference type="SAM" id="MobiDB-lite"/>
    </source>
</evidence>